<evidence type="ECO:0000313" key="2">
    <source>
        <dbReference type="EMBL" id="SVC46570.1"/>
    </source>
</evidence>
<sequence>MVFFVVLCLGTMITLLKRKVWLIVFIPLSLFIATSIFYTYTDILGTPTKKELPKEFFVIHHHAAEELEVIYLWVVVKGKNVPVSYEIPYSLETQEKLDNYKQLIEESGSTAVIRGITQDEKTGSDFELYYFSQQEYL</sequence>
<reference evidence="2" key="1">
    <citation type="submission" date="2018-05" db="EMBL/GenBank/DDBJ databases">
        <authorList>
            <person name="Lanie J.A."/>
            <person name="Ng W.-L."/>
            <person name="Kazmierczak K.M."/>
            <person name="Andrzejewski T.M."/>
            <person name="Davidsen T.M."/>
            <person name="Wayne K.J."/>
            <person name="Tettelin H."/>
            <person name="Glass J.I."/>
            <person name="Rusch D."/>
            <person name="Podicherti R."/>
            <person name="Tsui H.-C.T."/>
            <person name="Winkler M.E."/>
        </authorList>
    </citation>
    <scope>NUCLEOTIDE SEQUENCE</scope>
</reference>
<organism evidence="2">
    <name type="scientific">marine metagenome</name>
    <dbReference type="NCBI Taxonomy" id="408172"/>
    <lineage>
        <taxon>unclassified sequences</taxon>
        <taxon>metagenomes</taxon>
        <taxon>ecological metagenomes</taxon>
    </lineage>
</organism>
<feature type="transmembrane region" description="Helical" evidence="1">
    <location>
        <begin position="20"/>
        <end position="40"/>
    </location>
</feature>
<keyword evidence="1" id="KW-1133">Transmembrane helix</keyword>
<protein>
    <submittedName>
        <fullName evidence="2">Uncharacterized protein</fullName>
    </submittedName>
</protein>
<name>A0A382MD60_9ZZZZ</name>
<proteinExistence type="predicted"/>
<feature type="non-terminal residue" evidence="2">
    <location>
        <position position="137"/>
    </location>
</feature>
<dbReference type="AlphaFoldDB" id="A0A382MD60"/>
<keyword evidence="1" id="KW-0812">Transmembrane</keyword>
<accession>A0A382MD60</accession>
<dbReference type="EMBL" id="UINC01092734">
    <property type="protein sequence ID" value="SVC46570.1"/>
    <property type="molecule type" value="Genomic_DNA"/>
</dbReference>
<evidence type="ECO:0000256" key="1">
    <source>
        <dbReference type="SAM" id="Phobius"/>
    </source>
</evidence>
<gene>
    <name evidence="2" type="ORF">METZ01_LOCUS299424</name>
</gene>
<keyword evidence="1" id="KW-0472">Membrane</keyword>